<feature type="transmembrane region" description="Helical" evidence="1">
    <location>
        <begin position="46"/>
        <end position="68"/>
    </location>
</feature>
<feature type="transmembrane region" description="Helical" evidence="1">
    <location>
        <begin position="213"/>
        <end position="233"/>
    </location>
</feature>
<evidence type="ECO:0000259" key="2">
    <source>
        <dbReference type="Pfam" id="PF00892"/>
    </source>
</evidence>
<feature type="transmembrane region" description="Helical" evidence="1">
    <location>
        <begin position="157"/>
        <end position="175"/>
    </location>
</feature>
<dbReference type="InterPro" id="IPR000620">
    <property type="entry name" value="EamA_dom"/>
</dbReference>
<protein>
    <submittedName>
        <fullName evidence="3">DMT transporter permease</fullName>
    </submittedName>
</protein>
<feature type="transmembrane region" description="Helical" evidence="1">
    <location>
        <begin position="80"/>
        <end position="97"/>
    </location>
</feature>
<feature type="transmembrane region" description="Helical" evidence="1">
    <location>
        <begin position="245"/>
        <end position="264"/>
    </location>
</feature>
<keyword evidence="1" id="KW-0472">Membrane</keyword>
<dbReference type="Pfam" id="PF00892">
    <property type="entry name" value="EamA"/>
    <property type="match status" value="2"/>
</dbReference>
<dbReference type="SUPFAM" id="SSF103481">
    <property type="entry name" value="Multidrug resistance efflux transporter EmrE"/>
    <property type="match status" value="2"/>
</dbReference>
<gene>
    <name evidence="3" type="ORF">Rmf_26260</name>
</gene>
<evidence type="ECO:0000313" key="3">
    <source>
        <dbReference type="EMBL" id="BDG72697.1"/>
    </source>
</evidence>
<keyword evidence="4" id="KW-1185">Reference proteome</keyword>
<feature type="transmembrane region" description="Helical" evidence="1">
    <location>
        <begin position="270"/>
        <end position="289"/>
    </location>
</feature>
<dbReference type="PANTHER" id="PTHR22911:SF103">
    <property type="entry name" value="BLR2811 PROTEIN"/>
    <property type="match status" value="1"/>
</dbReference>
<sequence>MTIETRQDALRRLWLGIFFMCVATTAFPIMNGMVQMLSRTYPSEQIIWARTAGHLAVVLLLVVPRYGFEVLATRRPAAQISRSLLLLGSTTLFFFAVKNVPLAKAASISFMTPFFVTLLAVPMLGERIDAKRLAAVLVGFCGVLVVIRPGSEVFQPASVLIVGSAFCYAVYQVFTRKVAGIDRPETSVMYSALVGTVVMSCVVPFVWTTPHNLTDVALFLALGLLGAGGHWCVAKAMTYGQASVISPFQYWQMIGSVAVGYVVSGMFPDAFTWVGAGIIVACGMTLAVAESRRR</sequence>
<feature type="transmembrane region" description="Helical" evidence="1">
    <location>
        <begin position="103"/>
        <end position="121"/>
    </location>
</feature>
<dbReference type="EMBL" id="AP025637">
    <property type="protein sequence ID" value="BDG72697.1"/>
    <property type="molecule type" value="Genomic_DNA"/>
</dbReference>
<keyword evidence="1" id="KW-1133">Transmembrane helix</keyword>
<feature type="transmembrane region" description="Helical" evidence="1">
    <location>
        <begin position="12"/>
        <end position="34"/>
    </location>
</feature>
<dbReference type="PANTHER" id="PTHR22911">
    <property type="entry name" value="ACYL-MALONYL CONDENSING ENZYME-RELATED"/>
    <property type="match status" value="1"/>
</dbReference>
<reference evidence="3 4" key="1">
    <citation type="journal article" date="2016" name="Microbes Environ.">
        <title>Phylogenetically diverse aerobic anoxygenic phototrophic bacteria isolated from epilithic biofilms in Tama river, Japan.</title>
        <authorList>
            <person name="Hirose S."/>
            <person name="Matsuura K."/>
            <person name="Haruta S."/>
        </authorList>
    </citation>
    <scope>NUCLEOTIDE SEQUENCE [LARGE SCALE GENOMIC DNA]</scope>
    <source>
        <strain evidence="3 4">S08</strain>
    </source>
</reference>
<evidence type="ECO:0000256" key="1">
    <source>
        <dbReference type="SAM" id="Phobius"/>
    </source>
</evidence>
<evidence type="ECO:0000313" key="4">
    <source>
        <dbReference type="Proteomes" id="UP000831327"/>
    </source>
</evidence>
<organism evidence="3 4">
    <name type="scientific">Roseomonas fluvialis</name>
    <dbReference type="NCBI Taxonomy" id="1750527"/>
    <lineage>
        <taxon>Bacteria</taxon>
        <taxon>Pseudomonadati</taxon>
        <taxon>Pseudomonadota</taxon>
        <taxon>Alphaproteobacteria</taxon>
        <taxon>Acetobacterales</taxon>
        <taxon>Roseomonadaceae</taxon>
        <taxon>Roseomonas</taxon>
    </lineage>
</organism>
<keyword evidence="1" id="KW-0812">Transmembrane</keyword>
<feature type="transmembrane region" description="Helical" evidence="1">
    <location>
        <begin position="187"/>
        <end position="207"/>
    </location>
</feature>
<dbReference type="InterPro" id="IPR037185">
    <property type="entry name" value="EmrE-like"/>
</dbReference>
<feature type="domain" description="EamA" evidence="2">
    <location>
        <begin position="158"/>
        <end position="281"/>
    </location>
</feature>
<proteinExistence type="predicted"/>
<feature type="domain" description="EamA" evidence="2">
    <location>
        <begin position="15"/>
        <end position="147"/>
    </location>
</feature>
<dbReference type="Proteomes" id="UP000831327">
    <property type="component" value="Chromosome"/>
</dbReference>
<accession>A0ABM7Y4B9</accession>
<dbReference type="RefSeq" id="WP_244459886.1">
    <property type="nucleotide sequence ID" value="NZ_AP025637.1"/>
</dbReference>
<name>A0ABM7Y4B9_9PROT</name>
<feature type="transmembrane region" description="Helical" evidence="1">
    <location>
        <begin position="133"/>
        <end position="151"/>
    </location>
</feature>